<dbReference type="PANTHER" id="PTHR42928:SF5">
    <property type="entry name" value="BLR1237 PROTEIN"/>
    <property type="match status" value="1"/>
</dbReference>
<protein>
    <submittedName>
        <fullName evidence="2">Tripartite tricarboxylate transporter substrate binding protein</fullName>
    </submittedName>
</protein>
<reference evidence="2" key="2">
    <citation type="journal article" date="2021" name="Syst. Appl. Microbiol.">
        <title>Roseomonas hellenica sp. nov., isolated from roots of wild-growing Alkanna tinctoria.</title>
        <authorList>
            <person name="Rat A."/>
            <person name="Naranjo H.D."/>
            <person name="Lebbe L."/>
            <person name="Cnockaert M."/>
            <person name="Krigas N."/>
            <person name="Grigoriadou K."/>
            <person name="Maloupa E."/>
            <person name="Willems A."/>
        </authorList>
    </citation>
    <scope>NUCLEOTIDE SEQUENCE</scope>
    <source>
        <strain evidence="2">LMG 31231</strain>
    </source>
</reference>
<dbReference type="PIRSF" id="PIRSF017082">
    <property type="entry name" value="YflP"/>
    <property type="match status" value="1"/>
</dbReference>
<keyword evidence="3" id="KW-1185">Reference proteome</keyword>
<dbReference type="Gene3D" id="3.40.190.150">
    <property type="entry name" value="Bordetella uptake gene, domain 1"/>
    <property type="match status" value="1"/>
</dbReference>
<accession>A0A9X9WX83</accession>
<evidence type="ECO:0000256" key="1">
    <source>
        <dbReference type="ARBA" id="ARBA00006987"/>
    </source>
</evidence>
<dbReference type="Gene3D" id="3.40.190.10">
    <property type="entry name" value="Periplasmic binding protein-like II"/>
    <property type="match status" value="1"/>
</dbReference>
<name>A0A9X9WX83_9PROT</name>
<dbReference type="RefSeq" id="WP_211862137.1">
    <property type="nucleotide sequence ID" value="NZ_JAAEDM010000025.1"/>
</dbReference>
<gene>
    <name evidence="2" type="ORF">GXW76_11330</name>
</gene>
<evidence type="ECO:0000313" key="2">
    <source>
        <dbReference type="EMBL" id="MBR0671762.1"/>
    </source>
</evidence>
<dbReference type="SUPFAM" id="SSF53850">
    <property type="entry name" value="Periplasmic binding protein-like II"/>
    <property type="match status" value="1"/>
</dbReference>
<dbReference type="Proteomes" id="UP001138751">
    <property type="component" value="Unassembled WGS sequence"/>
</dbReference>
<organism evidence="2 3">
    <name type="scientific">Neoroseomonas soli</name>
    <dbReference type="NCBI Taxonomy" id="1081025"/>
    <lineage>
        <taxon>Bacteria</taxon>
        <taxon>Pseudomonadati</taxon>
        <taxon>Pseudomonadota</taxon>
        <taxon>Alphaproteobacteria</taxon>
        <taxon>Acetobacterales</taxon>
        <taxon>Acetobacteraceae</taxon>
        <taxon>Neoroseomonas</taxon>
    </lineage>
</organism>
<sequence>MKANGDARAATTARPILGRRGILTAVAPLLAAPSLALANEYPSKPITIVLPFSPGGLSDVVARAIAEEMRKKLGVPVILENRTGGNTIPAAVAVTRAAPDGYTLGWYAGNTFVSTTYIFPDAPYQVSDFAPVIMFYRGPMVLAVSNQIPANNITEYVAHIKRTGHPAIIGATSVGGTAYLMASVFGTEAGITIEPAGYRGGPDLVLALQQNSLPAASDIVDTFLQAHRARHLKLIGIASERRIDLLPDVQTFAEAGYPNATSYFWQGVAAPKGTPPEILNRLHGAFAEAIAAPSVRARLSADLEVLALGPADFTRFIAAERAKWIPVMERLNLRRS</sequence>
<dbReference type="PANTHER" id="PTHR42928">
    <property type="entry name" value="TRICARBOXYLATE-BINDING PROTEIN"/>
    <property type="match status" value="1"/>
</dbReference>
<comment type="caution">
    <text evidence="2">The sequence shown here is derived from an EMBL/GenBank/DDBJ whole genome shotgun (WGS) entry which is preliminary data.</text>
</comment>
<evidence type="ECO:0000313" key="3">
    <source>
        <dbReference type="Proteomes" id="UP001138751"/>
    </source>
</evidence>
<dbReference type="InterPro" id="IPR042100">
    <property type="entry name" value="Bug_dom1"/>
</dbReference>
<comment type="similarity">
    <text evidence="1">Belongs to the UPF0065 (bug) family.</text>
</comment>
<dbReference type="Pfam" id="PF03401">
    <property type="entry name" value="TctC"/>
    <property type="match status" value="1"/>
</dbReference>
<dbReference type="EMBL" id="JAAEDM010000025">
    <property type="protein sequence ID" value="MBR0671762.1"/>
    <property type="molecule type" value="Genomic_DNA"/>
</dbReference>
<dbReference type="AlphaFoldDB" id="A0A9X9WX83"/>
<dbReference type="InterPro" id="IPR005064">
    <property type="entry name" value="BUG"/>
</dbReference>
<dbReference type="CDD" id="cd07012">
    <property type="entry name" value="PBP2_Bug_TTT"/>
    <property type="match status" value="1"/>
</dbReference>
<reference evidence="2" key="1">
    <citation type="submission" date="2020-01" db="EMBL/GenBank/DDBJ databases">
        <authorList>
            <person name="Rat A."/>
        </authorList>
    </citation>
    <scope>NUCLEOTIDE SEQUENCE</scope>
    <source>
        <strain evidence="2">LMG 31231</strain>
    </source>
</reference>
<proteinExistence type="inferred from homology"/>